<dbReference type="InterPro" id="IPR000873">
    <property type="entry name" value="AMP-dep_synth/lig_dom"/>
</dbReference>
<proteinExistence type="inferred from homology"/>
<evidence type="ECO:0000256" key="3">
    <source>
        <dbReference type="ARBA" id="ARBA00022741"/>
    </source>
</evidence>
<protein>
    <submittedName>
        <fullName evidence="7">Acetyl-CoA synthetase-like protein</fullName>
    </submittedName>
</protein>
<dbReference type="GO" id="GO:0035336">
    <property type="term" value="P:long-chain fatty-acyl-CoA metabolic process"/>
    <property type="evidence" value="ECO:0007669"/>
    <property type="project" value="TreeGrafter"/>
</dbReference>
<feature type="domain" description="AMP-dependent synthetase/ligase" evidence="6">
    <location>
        <begin position="90"/>
        <end position="501"/>
    </location>
</feature>
<dbReference type="PANTHER" id="PTHR43272:SF83">
    <property type="entry name" value="ACYL-COA SYNTHETASE LONG-CHAIN, ISOFORM J"/>
    <property type="match status" value="1"/>
</dbReference>
<gene>
    <name evidence="7" type="ORF">CAUPRSCDRAFT_7361</name>
    <name evidence="8" type="ORF">CXG81DRAFT_13259</name>
</gene>
<dbReference type="GO" id="GO:0004467">
    <property type="term" value="F:long-chain fatty acid-CoA ligase activity"/>
    <property type="evidence" value="ECO:0007669"/>
    <property type="project" value="UniProtKB-EC"/>
</dbReference>
<comment type="similarity">
    <text evidence="1">Belongs to the ATP-dependent AMP-binding enzyme family.</text>
</comment>
<dbReference type="EMBL" id="ML014217">
    <property type="protein sequence ID" value="RKP00408.1"/>
    <property type="molecule type" value="Genomic_DNA"/>
</dbReference>
<accession>A0A4P9WW52</accession>
<dbReference type="GO" id="GO:0005886">
    <property type="term" value="C:plasma membrane"/>
    <property type="evidence" value="ECO:0007669"/>
    <property type="project" value="TreeGrafter"/>
</dbReference>
<evidence type="ECO:0000259" key="6">
    <source>
        <dbReference type="Pfam" id="PF00501"/>
    </source>
</evidence>
<dbReference type="PROSITE" id="PS00455">
    <property type="entry name" value="AMP_BINDING"/>
    <property type="match status" value="1"/>
</dbReference>
<dbReference type="PANTHER" id="PTHR43272">
    <property type="entry name" value="LONG-CHAIN-FATTY-ACID--COA LIGASE"/>
    <property type="match status" value="1"/>
</dbReference>
<name>A0A4P9WW52_9FUNG</name>
<dbReference type="GO" id="GO:0005811">
    <property type="term" value="C:lipid droplet"/>
    <property type="evidence" value="ECO:0007669"/>
    <property type="project" value="TreeGrafter"/>
</dbReference>
<dbReference type="AlphaFoldDB" id="A0A4P9WW52"/>
<evidence type="ECO:0000313" key="7">
    <source>
        <dbReference type="EMBL" id="RKO96912.1"/>
    </source>
</evidence>
<evidence type="ECO:0000313" key="10">
    <source>
        <dbReference type="Proteomes" id="UP000274922"/>
    </source>
</evidence>
<dbReference type="Gene3D" id="3.40.50.12780">
    <property type="entry name" value="N-terminal domain of ligase-like"/>
    <property type="match status" value="1"/>
</dbReference>
<comment type="catalytic activity">
    <reaction evidence="5">
        <text>a long-chain fatty acid + ATP + CoA = a long-chain fatty acyl-CoA + AMP + diphosphate</text>
        <dbReference type="Rhea" id="RHEA:15421"/>
        <dbReference type="ChEBI" id="CHEBI:30616"/>
        <dbReference type="ChEBI" id="CHEBI:33019"/>
        <dbReference type="ChEBI" id="CHEBI:57287"/>
        <dbReference type="ChEBI" id="CHEBI:57560"/>
        <dbReference type="ChEBI" id="CHEBI:83139"/>
        <dbReference type="ChEBI" id="CHEBI:456215"/>
        <dbReference type="EC" id="6.2.1.3"/>
    </reaction>
</comment>
<dbReference type="InterPro" id="IPR020845">
    <property type="entry name" value="AMP-binding_CS"/>
</dbReference>
<dbReference type="InterPro" id="IPR042099">
    <property type="entry name" value="ANL_N_sf"/>
</dbReference>
<dbReference type="Pfam" id="PF00501">
    <property type="entry name" value="AMP-binding"/>
    <property type="match status" value="1"/>
</dbReference>
<reference evidence="7" key="3">
    <citation type="submission" date="2018-08" db="EMBL/GenBank/DDBJ databases">
        <title>Leveraging single-cell genomics to expand the Fungal Tree of Life.</title>
        <authorList>
            <consortium name="DOE Joint Genome Institute"/>
            <person name="Ahrendt S.R."/>
            <person name="Quandt C.A."/>
            <person name="Ciobanu D."/>
            <person name="Clum A."/>
            <person name="Salamov A."/>
            <person name="Andreopoulos B."/>
            <person name="Cheng J.-F."/>
            <person name="Woyke T."/>
            <person name="Pelin A."/>
            <person name="Henrissat B."/>
            <person name="Reynolds N."/>
            <person name="Benny G.L."/>
            <person name="Smith M.E."/>
            <person name="James T.Y."/>
            <person name="Grigoriev I.V."/>
        </authorList>
    </citation>
    <scope>NUCLEOTIDE SEQUENCE</scope>
    <source>
        <strain evidence="7">ATCC 52028</strain>
    </source>
</reference>
<evidence type="ECO:0000313" key="9">
    <source>
        <dbReference type="Proteomes" id="UP000268535"/>
    </source>
</evidence>
<dbReference type="Proteomes" id="UP000268535">
    <property type="component" value="Unassembled WGS sequence"/>
</dbReference>
<keyword evidence="10" id="KW-1185">Reference proteome</keyword>
<evidence type="ECO:0000256" key="1">
    <source>
        <dbReference type="ARBA" id="ARBA00006432"/>
    </source>
</evidence>
<dbReference type="GO" id="GO:0005783">
    <property type="term" value="C:endoplasmic reticulum"/>
    <property type="evidence" value="ECO:0007669"/>
    <property type="project" value="TreeGrafter"/>
</dbReference>
<keyword evidence="2" id="KW-0436">Ligase</keyword>
<evidence type="ECO:0000313" key="8">
    <source>
        <dbReference type="EMBL" id="RKP00408.1"/>
    </source>
</evidence>
<dbReference type="Proteomes" id="UP000274922">
    <property type="component" value="Unassembled WGS sequence"/>
</dbReference>
<sequence>MGPPRSKEVTPPSGNCGAIRRNIRHPNALIARPSADVGTLYDILQFSVRTMANKRGFGARPVIKIHEETKDVKKVVDGVETTEKKTWKFWELGPYAWWSYKEFSDRAHQVGAGLLQLGVAPRTKITLFATTSRNWMLMSHGAFSQAITITTAYDTLGESGLSFSLNQCEITTVYTNADLLHLFPTVVNNVKTLANIIYDGDADPAILDRIKAQHAHVRLIHLDELIALGVAHPAKPTPPTPDDVACIMYTSGSTGTPKGVVLRHRNIVAGCGGAETLVSPVYTPDVVLIAYLPLAHILEFMVEQFAIFQGIPLGYGSVRTLTDTSVRNCKGDMRELAPTWMTGVPAVWDSIRKGVIAKVSQQSPLKQKLFWGAVHLKQLLVEWHLPSQWLNKTVFAPIAAQTGGRLSFALSGGAPLARESHRFLQAVLCPIVQGYGMTETNGIIAVQEPIGTIAAGSVGPPVGCVEIKLMDVADTQYKTTNSPNPQGEVLVRGPHLMDSYYLQPELTRETMTEDGWLMTGDIGEWQPDGQLSIIDRKKNLVKLSNGEYVALEKLESVFKGSHYALHVCVYGDSEEAFLVMIMMTSPQLLHKLGEEHGVNPEDGKALCTHPKIVSTVLAEVRQVAKKADLKPAEIPQKLILTIDEWNIENGMLTATQKIKRRDVVEHYQAEINKAYGKKKQ</sequence>
<reference evidence="9 10" key="1">
    <citation type="journal article" date="2018" name="Nat. Microbiol.">
        <title>Leveraging single-cell genomics to expand the fungal tree of life.</title>
        <authorList>
            <person name="Ahrendt S.R."/>
            <person name="Quandt C.A."/>
            <person name="Ciobanu D."/>
            <person name="Clum A."/>
            <person name="Salamov A."/>
            <person name="Andreopoulos B."/>
            <person name="Cheng J.F."/>
            <person name="Woyke T."/>
            <person name="Pelin A."/>
            <person name="Henrissat B."/>
            <person name="Reynolds N.K."/>
            <person name="Benny G.L."/>
            <person name="Smith M.E."/>
            <person name="James T.Y."/>
            <person name="Grigoriev I.V."/>
        </authorList>
    </citation>
    <scope>NUCLEOTIDE SEQUENCE [LARGE SCALE GENOMIC DNA]</scope>
    <source>
        <strain evidence="9 10">ATCC 52028</strain>
    </source>
</reference>
<dbReference type="OrthoDB" id="1700726at2759"/>
<keyword evidence="4" id="KW-0067">ATP-binding</keyword>
<dbReference type="EMBL" id="ML009529">
    <property type="protein sequence ID" value="RKO96912.1"/>
    <property type="molecule type" value="Genomic_DNA"/>
</dbReference>
<keyword evidence="3" id="KW-0547">Nucleotide-binding</keyword>
<dbReference type="SUPFAM" id="SSF56801">
    <property type="entry name" value="Acetyl-CoA synthetase-like"/>
    <property type="match status" value="1"/>
</dbReference>
<evidence type="ECO:0000256" key="4">
    <source>
        <dbReference type="ARBA" id="ARBA00022840"/>
    </source>
</evidence>
<dbReference type="STRING" id="1555241.A0A4P9WW52"/>
<organism evidence="7 9">
    <name type="scientific">Caulochytrium protostelioides</name>
    <dbReference type="NCBI Taxonomy" id="1555241"/>
    <lineage>
        <taxon>Eukaryota</taxon>
        <taxon>Fungi</taxon>
        <taxon>Fungi incertae sedis</taxon>
        <taxon>Chytridiomycota</taxon>
        <taxon>Chytridiomycota incertae sedis</taxon>
        <taxon>Chytridiomycetes</taxon>
        <taxon>Caulochytriales</taxon>
        <taxon>Caulochytriaceae</taxon>
        <taxon>Caulochytrium</taxon>
    </lineage>
</organism>
<evidence type="ECO:0000256" key="2">
    <source>
        <dbReference type="ARBA" id="ARBA00022598"/>
    </source>
</evidence>
<evidence type="ECO:0000256" key="5">
    <source>
        <dbReference type="ARBA" id="ARBA00036813"/>
    </source>
</evidence>
<dbReference type="GO" id="GO:0005524">
    <property type="term" value="F:ATP binding"/>
    <property type="evidence" value="ECO:0007669"/>
    <property type="project" value="UniProtKB-KW"/>
</dbReference>
<reference evidence="8" key="2">
    <citation type="submission" date="2018-04" db="EMBL/GenBank/DDBJ databases">
        <title>Leveraging single-cell genomics to expand the Fungal Tree of Life.</title>
        <authorList>
            <consortium name="DOE Joint Genome Institute"/>
            <person name="Ahrendt S.R."/>
            <person name="Quandt C.A."/>
            <person name="Ciobanu D."/>
            <person name="Clum A."/>
            <person name="Salamov A."/>
            <person name="Andreopoulos B."/>
            <person name="Cheng J.-F."/>
            <person name="Woyke T."/>
            <person name="Pelin A."/>
            <person name="Henrissat B."/>
            <person name="Benny G.L."/>
            <person name="Smith M.E."/>
            <person name="James T.Y."/>
            <person name="Grigoriev I.V."/>
        </authorList>
    </citation>
    <scope>NUCLEOTIDE SEQUENCE</scope>
    <source>
        <strain evidence="8">ATCC 52028</strain>
    </source>
</reference>